<dbReference type="EMBL" id="CAJZBQ010000047">
    <property type="protein sequence ID" value="CAG9329141.1"/>
    <property type="molecule type" value="Genomic_DNA"/>
</dbReference>
<name>A0AAU9JX56_9CILI</name>
<dbReference type="AlphaFoldDB" id="A0AAU9JX56"/>
<organism evidence="2 3">
    <name type="scientific">Blepharisma stoltei</name>
    <dbReference type="NCBI Taxonomy" id="1481888"/>
    <lineage>
        <taxon>Eukaryota</taxon>
        <taxon>Sar</taxon>
        <taxon>Alveolata</taxon>
        <taxon>Ciliophora</taxon>
        <taxon>Postciliodesmatophora</taxon>
        <taxon>Heterotrichea</taxon>
        <taxon>Heterotrichida</taxon>
        <taxon>Blepharismidae</taxon>
        <taxon>Blepharisma</taxon>
    </lineage>
</organism>
<sequence>MKNRIRKQEELHTYSALSEIMLRLKKKGYIDKLQQIFLAIYQNEKSEDNLYSEKLKEGIKLIVNGLLEEIFKENIPENFSAPSTPVFEPSRTPVQLKVPSSLSRNSPSSHGSSQMKASVSQKQSIYTLLLRNENELASFSEFNTIAGPSTFGKAKREISLEKRNNSPGPAAHI</sequence>
<proteinExistence type="predicted"/>
<evidence type="ECO:0000313" key="2">
    <source>
        <dbReference type="EMBL" id="CAG9329141.1"/>
    </source>
</evidence>
<gene>
    <name evidence="2" type="ORF">BSTOLATCC_MIC47970</name>
</gene>
<comment type="caution">
    <text evidence="2">The sequence shown here is derived from an EMBL/GenBank/DDBJ whole genome shotgun (WGS) entry which is preliminary data.</text>
</comment>
<reference evidence="2" key="1">
    <citation type="submission" date="2021-09" db="EMBL/GenBank/DDBJ databases">
        <authorList>
            <consortium name="AG Swart"/>
            <person name="Singh M."/>
            <person name="Singh A."/>
            <person name="Seah K."/>
            <person name="Emmerich C."/>
        </authorList>
    </citation>
    <scope>NUCLEOTIDE SEQUENCE</scope>
    <source>
        <strain evidence="2">ATCC30299</strain>
    </source>
</reference>
<protein>
    <submittedName>
        <fullName evidence="2">Uncharacterized protein</fullName>
    </submittedName>
</protein>
<feature type="region of interest" description="Disordered" evidence="1">
    <location>
        <begin position="81"/>
        <end position="118"/>
    </location>
</feature>
<keyword evidence="3" id="KW-1185">Reference proteome</keyword>
<evidence type="ECO:0000313" key="3">
    <source>
        <dbReference type="Proteomes" id="UP001162131"/>
    </source>
</evidence>
<feature type="compositionally biased region" description="Low complexity" evidence="1">
    <location>
        <begin position="100"/>
        <end position="113"/>
    </location>
</feature>
<evidence type="ECO:0000256" key="1">
    <source>
        <dbReference type="SAM" id="MobiDB-lite"/>
    </source>
</evidence>
<dbReference type="Proteomes" id="UP001162131">
    <property type="component" value="Unassembled WGS sequence"/>
</dbReference>
<accession>A0AAU9JX56</accession>